<protein>
    <submittedName>
        <fullName evidence="1">Uncharacterized protein</fullName>
    </submittedName>
</protein>
<name>A0AAV5W4E0_9BILA</name>
<dbReference type="AlphaFoldDB" id="A0AAV5W4E0"/>
<keyword evidence="2" id="KW-1185">Reference proteome</keyword>
<accession>A0AAV5W4E0</accession>
<evidence type="ECO:0000313" key="2">
    <source>
        <dbReference type="Proteomes" id="UP001432322"/>
    </source>
</evidence>
<feature type="non-terminal residue" evidence="1">
    <location>
        <position position="1"/>
    </location>
</feature>
<dbReference type="EMBL" id="BTSY01000004">
    <property type="protein sequence ID" value="GMT25619.1"/>
    <property type="molecule type" value="Genomic_DNA"/>
</dbReference>
<organism evidence="1 2">
    <name type="scientific">Pristionchus fissidentatus</name>
    <dbReference type="NCBI Taxonomy" id="1538716"/>
    <lineage>
        <taxon>Eukaryota</taxon>
        <taxon>Metazoa</taxon>
        <taxon>Ecdysozoa</taxon>
        <taxon>Nematoda</taxon>
        <taxon>Chromadorea</taxon>
        <taxon>Rhabditida</taxon>
        <taxon>Rhabditina</taxon>
        <taxon>Diplogasteromorpha</taxon>
        <taxon>Diplogasteroidea</taxon>
        <taxon>Neodiplogasteridae</taxon>
        <taxon>Pristionchus</taxon>
    </lineage>
</organism>
<evidence type="ECO:0000313" key="1">
    <source>
        <dbReference type="EMBL" id="GMT25619.1"/>
    </source>
</evidence>
<sequence length="182" mass="20906">DYAKEERPFKFVKIKLEESDISLDRDFAIVAAKDETNNIHHACCYISQDLSYHHAHNVVLSYIKQLIDGSERVILAGDLKCQLSKFIDVCNKMKLNLTDRLLFKWATNIKSATSGKQSNVDYVLSSDNILLDIHKPYPPERAGHYIVFWHVYYNEENTAGFPTASTKNANVNVKKKNRRRTG</sequence>
<proteinExistence type="predicted"/>
<gene>
    <name evidence="1" type="ORF">PFISCL1PPCAC_16916</name>
</gene>
<feature type="non-terminal residue" evidence="1">
    <location>
        <position position="182"/>
    </location>
</feature>
<reference evidence="1" key="1">
    <citation type="submission" date="2023-10" db="EMBL/GenBank/DDBJ databases">
        <title>Genome assembly of Pristionchus species.</title>
        <authorList>
            <person name="Yoshida K."/>
            <person name="Sommer R.J."/>
        </authorList>
    </citation>
    <scope>NUCLEOTIDE SEQUENCE</scope>
    <source>
        <strain evidence="1">RS5133</strain>
    </source>
</reference>
<dbReference type="Proteomes" id="UP001432322">
    <property type="component" value="Unassembled WGS sequence"/>
</dbReference>
<comment type="caution">
    <text evidence="1">The sequence shown here is derived from an EMBL/GenBank/DDBJ whole genome shotgun (WGS) entry which is preliminary data.</text>
</comment>